<keyword evidence="1" id="KW-0547">Nucleotide-binding</keyword>
<evidence type="ECO:0000313" key="4">
    <source>
        <dbReference type="EMBL" id="MXO54146.1"/>
    </source>
</evidence>
<sequence>MAAYMIAAIAFTGLTVNRSGRPSVHDVSAAISPASWFGMIGANGSGRTTLLRAMAGRLPIGAGSCAILGEEQAHDRSARARAVGFAPPIEHLPTLLKVRELLSLAGDPAAFQQERSAGL</sequence>
<dbReference type="Gene3D" id="3.40.50.300">
    <property type="entry name" value="P-loop containing nucleotide triphosphate hydrolases"/>
    <property type="match status" value="1"/>
</dbReference>
<accession>A0A844Y8I7</accession>
<keyword evidence="2 4" id="KW-0067">ATP-binding</keyword>
<dbReference type="Pfam" id="PF00005">
    <property type="entry name" value="ABC_tran"/>
    <property type="match status" value="1"/>
</dbReference>
<dbReference type="PANTHER" id="PTHR43158:SF2">
    <property type="entry name" value="SKFA PEPTIDE EXPORT ATP-BINDING PROTEIN SKFE"/>
    <property type="match status" value="1"/>
</dbReference>
<protein>
    <submittedName>
        <fullName evidence="4">ATP-binding cassette domain-containing protein</fullName>
    </submittedName>
</protein>
<name>A0A844Y8I7_9SPHN</name>
<evidence type="ECO:0000259" key="3">
    <source>
        <dbReference type="Pfam" id="PF00005"/>
    </source>
</evidence>
<dbReference type="Proteomes" id="UP000430272">
    <property type="component" value="Unassembled WGS sequence"/>
</dbReference>
<keyword evidence="5" id="KW-1185">Reference proteome</keyword>
<evidence type="ECO:0000256" key="1">
    <source>
        <dbReference type="ARBA" id="ARBA00022741"/>
    </source>
</evidence>
<dbReference type="PANTHER" id="PTHR43158">
    <property type="entry name" value="SKFA PEPTIDE EXPORT ATP-BINDING PROTEIN SKFE"/>
    <property type="match status" value="1"/>
</dbReference>
<feature type="domain" description="ABC transporter" evidence="3">
    <location>
        <begin position="25"/>
        <end position="100"/>
    </location>
</feature>
<dbReference type="SUPFAM" id="SSF52540">
    <property type="entry name" value="P-loop containing nucleoside triphosphate hydrolases"/>
    <property type="match status" value="1"/>
</dbReference>
<dbReference type="GO" id="GO:0005524">
    <property type="term" value="F:ATP binding"/>
    <property type="evidence" value="ECO:0007669"/>
    <property type="project" value="UniProtKB-KW"/>
</dbReference>
<proteinExistence type="predicted"/>
<dbReference type="InterPro" id="IPR027417">
    <property type="entry name" value="P-loop_NTPase"/>
</dbReference>
<dbReference type="OrthoDB" id="9800654at2"/>
<dbReference type="GO" id="GO:0016887">
    <property type="term" value="F:ATP hydrolysis activity"/>
    <property type="evidence" value="ECO:0007669"/>
    <property type="project" value="InterPro"/>
</dbReference>
<evidence type="ECO:0000313" key="5">
    <source>
        <dbReference type="Proteomes" id="UP000430272"/>
    </source>
</evidence>
<evidence type="ECO:0000256" key="2">
    <source>
        <dbReference type="ARBA" id="ARBA00022840"/>
    </source>
</evidence>
<organism evidence="4 5">
    <name type="scientific">Qipengyuania pelagi</name>
    <dbReference type="NCBI Taxonomy" id="994320"/>
    <lineage>
        <taxon>Bacteria</taxon>
        <taxon>Pseudomonadati</taxon>
        <taxon>Pseudomonadota</taxon>
        <taxon>Alphaproteobacteria</taxon>
        <taxon>Sphingomonadales</taxon>
        <taxon>Erythrobacteraceae</taxon>
        <taxon>Qipengyuania</taxon>
    </lineage>
</organism>
<dbReference type="EMBL" id="WTYD01000001">
    <property type="protein sequence ID" value="MXO54146.1"/>
    <property type="molecule type" value="Genomic_DNA"/>
</dbReference>
<dbReference type="AlphaFoldDB" id="A0A844Y8I7"/>
<comment type="caution">
    <text evidence="4">The sequence shown here is derived from an EMBL/GenBank/DDBJ whole genome shotgun (WGS) entry which is preliminary data.</text>
</comment>
<dbReference type="InterPro" id="IPR003439">
    <property type="entry name" value="ABC_transporter-like_ATP-bd"/>
</dbReference>
<gene>
    <name evidence="4" type="ORF">GRI47_09030</name>
</gene>
<reference evidence="4 5" key="1">
    <citation type="submission" date="2019-12" db="EMBL/GenBank/DDBJ databases">
        <title>Genomic-based taxomic classification of the family Erythrobacteraceae.</title>
        <authorList>
            <person name="Xu L."/>
        </authorList>
    </citation>
    <scope>NUCLEOTIDE SEQUENCE [LARGE SCALE GENOMIC DNA]</scope>
    <source>
        <strain evidence="4 5">JCM 17468</strain>
    </source>
</reference>